<organism evidence="1 2">
    <name type="scientific">Pseudodesulfovibrio sediminis</name>
    <dbReference type="NCBI Taxonomy" id="2810563"/>
    <lineage>
        <taxon>Bacteria</taxon>
        <taxon>Pseudomonadati</taxon>
        <taxon>Thermodesulfobacteriota</taxon>
        <taxon>Desulfovibrionia</taxon>
        <taxon>Desulfovibrionales</taxon>
        <taxon>Desulfovibrionaceae</taxon>
    </lineage>
</organism>
<protein>
    <submittedName>
        <fullName evidence="1">Uncharacterized protein</fullName>
    </submittedName>
</protein>
<dbReference type="EMBL" id="AP024485">
    <property type="protein sequence ID" value="BCS88466.1"/>
    <property type="molecule type" value="Genomic_DNA"/>
</dbReference>
<reference evidence="1" key="1">
    <citation type="journal article" date="2022" name="Arch. Microbiol.">
        <title>Pseudodesulfovibrio sediminis sp. nov., a mesophilic and neutrophilic sulfate-reducing bacterium isolated from sediment of a brackish lake.</title>
        <authorList>
            <person name="Takahashi A."/>
            <person name="Kojima H."/>
            <person name="Watanabe M."/>
            <person name="Fukui M."/>
        </authorList>
    </citation>
    <scope>NUCLEOTIDE SEQUENCE</scope>
    <source>
        <strain evidence="1">SF6</strain>
    </source>
</reference>
<gene>
    <name evidence="1" type="ORF">PSDVSF_17080</name>
</gene>
<evidence type="ECO:0000313" key="1">
    <source>
        <dbReference type="EMBL" id="BCS88466.1"/>
    </source>
</evidence>
<keyword evidence="2" id="KW-1185">Reference proteome</keyword>
<evidence type="ECO:0000313" key="2">
    <source>
        <dbReference type="Proteomes" id="UP001053296"/>
    </source>
</evidence>
<proteinExistence type="predicted"/>
<sequence length="47" mass="5540">MWKVVSDLVPDPAFSDYIFHSSEFYEEDILDIDRVVEKGFDYKPIAL</sequence>
<accession>A0ABM7P6F9</accession>
<dbReference type="Proteomes" id="UP001053296">
    <property type="component" value="Chromosome"/>
</dbReference>
<name>A0ABM7P6F9_9BACT</name>